<accession>A0ABT6ZF73</accession>
<sequence length="171" mass="18144">MTIEATGTTAKTMRVDAALAKRLAKDAGRRHLAPVWIGAAVLAVICLGWPIFFTGNPRSLMTGGFWLFIALTILIAARAMRAPAMLRLIEGVYPRGDELAVEIDETGVTTTTSIAHVHIPARAITSVAVARHSVSVRVSGIAGQGVVLPRELVDDAAVATLRAAASRARRR</sequence>
<comment type="caution">
    <text evidence="2">The sequence shown here is derived from an EMBL/GenBank/DDBJ whole genome shotgun (WGS) entry which is preliminary data.</text>
</comment>
<gene>
    <name evidence="2" type="ORF">QNI14_07905</name>
</gene>
<dbReference type="Proteomes" id="UP001321481">
    <property type="component" value="Unassembled WGS sequence"/>
</dbReference>
<keyword evidence="1" id="KW-1133">Transmembrane helix</keyword>
<evidence type="ECO:0000313" key="2">
    <source>
        <dbReference type="EMBL" id="MDJ1114375.1"/>
    </source>
</evidence>
<evidence type="ECO:0008006" key="4">
    <source>
        <dbReference type="Google" id="ProtNLM"/>
    </source>
</evidence>
<keyword evidence="3" id="KW-1185">Reference proteome</keyword>
<dbReference type="EMBL" id="JASJND010000005">
    <property type="protein sequence ID" value="MDJ1114375.1"/>
    <property type="molecule type" value="Genomic_DNA"/>
</dbReference>
<protein>
    <recommendedName>
        <fullName evidence="4">DUF304 domain-containing protein</fullName>
    </recommendedName>
</protein>
<feature type="transmembrane region" description="Helical" evidence="1">
    <location>
        <begin position="59"/>
        <end position="77"/>
    </location>
</feature>
<organism evidence="2 3">
    <name type="scientific">Microbacterium dauci</name>
    <dbReference type="NCBI Taxonomy" id="3048008"/>
    <lineage>
        <taxon>Bacteria</taxon>
        <taxon>Bacillati</taxon>
        <taxon>Actinomycetota</taxon>
        <taxon>Actinomycetes</taxon>
        <taxon>Micrococcales</taxon>
        <taxon>Microbacteriaceae</taxon>
        <taxon>Microbacterium</taxon>
    </lineage>
</organism>
<name>A0ABT6ZF73_9MICO</name>
<evidence type="ECO:0000313" key="3">
    <source>
        <dbReference type="Proteomes" id="UP001321481"/>
    </source>
</evidence>
<feature type="transmembrane region" description="Helical" evidence="1">
    <location>
        <begin position="32"/>
        <end position="53"/>
    </location>
</feature>
<evidence type="ECO:0000256" key="1">
    <source>
        <dbReference type="SAM" id="Phobius"/>
    </source>
</evidence>
<keyword evidence="1" id="KW-0812">Transmembrane</keyword>
<proteinExistence type="predicted"/>
<reference evidence="2 3" key="1">
    <citation type="submission" date="2023-05" db="EMBL/GenBank/DDBJ databases">
        <title>Microbacterium dauci sp.nov., Isolated from Carrot Rhizosphere Soil.</title>
        <authorList>
            <person name="Xiao Z."/>
            <person name="Zheng J."/>
        </authorList>
    </citation>
    <scope>NUCLEOTIDE SEQUENCE [LARGE SCALE GENOMIC DNA]</scope>
    <source>
        <strain evidence="2 3">LX3-4</strain>
    </source>
</reference>
<dbReference type="RefSeq" id="WP_283715990.1">
    <property type="nucleotide sequence ID" value="NZ_JASJND010000005.1"/>
</dbReference>
<keyword evidence="1" id="KW-0472">Membrane</keyword>